<evidence type="ECO:0000313" key="2">
    <source>
        <dbReference type="Proteomes" id="UP000019140"/>
    </source>
</evidence>
<evidence type="ECO:0000313" key="1">
    <source>
        <dbReference type="EMBL" id="ETX06072.1"/>
    </source>
</evidence>
<dbReference type="AlphaFoldDB" id="W4M8V9"/>
<reference evidence="1 2" key="1">
    <citation type="journal article" date="2014" name="Nature">
        <title>An environmental bacterial taxon with a large and distinct metabolic repertoire.</title>
        <authorList>
            <person name="Wilson M.C."/>
            <person name="Mori T."/>
            <person name="Ruckert C."/>
            <person name="Uria A.R."/>
            <person name="Helf M.J."/>
            <person name="Takada K."/>
            <person name="Gernert C."/>
            <person name="Steffens U.A."/>
            <person name="Heycke N."/>
            <person name="Schmitt S."/>
            <person name="Rinke C."/>
            <person name="Helfrich E.J."/>
            <person name="Brachmann A.O."/>
            <person name="Gurgui C."/>
            <person name="Wakimoto T."/>
            <person name="Kracht M."/>
            <person name="Crusemann M."/>
            <person name="Hentschel U."/>
            <person name="Abe I."/>
            <person name="Matsunaga S."/>
            <person name="Kalinowski J."/>
            <person name="Takeyama H."/>
            <person name="Piel J."/>
        </authorList>
    </citation>
    <scope>NUCLEOTIDE SEQUENCE [LARGE SCALE GENOMIC DNA]</scope>
    <source>
        <strain evidence="2">TSY2</strain>
    </source>
</reference>
<protein>
    <submittedName>
        <fullName evidence="1">Uncharacterized protein</fullName>
    </submittedName>
</protein>
<keyword evidence="2" id="KW-1185">Reference proteome</keyword>
<dbReference type="Proteomes" id="UP000019140">
    <property type="component" value="Unassembled WGS sequence"/>
</dbReference>
<gene>
    <name evidence="1" type="ORF">ETSY2_19280</name>
</gene>
<proteinExistence type="predicted"/>
<sequence length="59" mass="6803">MKELIEQFGAQYDEPVSVLTETGCEHSLYGSRTVPLETALCGPISDWIIIRWFIHQTEY</sequence>
<comment type="caution">
    <text evidence="1">The sequence shown here is derived from an EMBL/GenBank/DDBJ whole genome shotgun (WGS) entry which is preliminary data.</text>
</comment>
<name>W4M8V9_9BACT</name>
<organism evidence="1 2">
    <name type="scientific">Candidatus Entotheonella gemina</name>
    <dbReference type="NCBI Taxonomy" id="1429439"/>
    <lineage>
        <taxon>Bacteria</taxon>
        <taxon>Pseudomonadati</taxon>
        <taxon>Nitrospinota/Tectimicrobiota group</taxon>
        <taxon>Candidatus Tectimicrobiota</taxon>
        <taxon>Candidatus Entotheonellia</taxon>
        <taxon>Candidatus Entotheonellales</taxon>
        <taxon>Candidatus Entotheonellaceae</taxon>
        <taxon>Candidatus Entotheonella</taxon>
    </lineage>
</organism>
<dbReference type="EMBL" id="AZHX01000789">
    <property type="protein sequence ID" value="ETX06072.1"/>
    <property type="molecule type" value="Genomic_DNA"/>
</dbReference>
<dbReference type="HOGENOM" id="CLU_2951669_0_0_7"/>
<accession>W4M8V9</accession>